<dbReference type="OrthoDB" id="1452822at2"/>
<keyword evidence="1" id="KW-1133">Transmembrane helix</keyword>
<dbReference type="PANTHER" id="PTHR30273:SF2">
    <property type="entry name" value="PROTEIN FECR"/>
    <property type="match status" value="1"/>
</dbReference>
<dbReference type="GO" id="GO:0016989">
    <property type="term" value="F:sigma factor antagonist activity"/>
    <property type="evidence" value="ECO:0007669"/>
    <property type="project" value="TreeGrafter"/>
</dbReference>
<dbReference type="EMBL" id="QWET01000001">
    <property type="protein sequence ID" value="RIH67100.1"/>
    <property type="molecule type" value="Genomic_DNA"/>
</dbReference>
<dbReference type="PIRSF" id="PIRSF018266">
    <property type="entry name" value="FecR"/>
    <property type="match status" value="1"/>
</dbReference>
<dbReference type="Gene3D" id="3.55.50.30">
    <property type="match status" value="1"/>
</dbReference>
<sequence length="344" mass="39636">MPTESKIQLLHKFYKDSITDQELKELFFWLNSEKGSQEYEKLSNKKWLFSEFKTIEDIDSNILFSRIETKMKEKHILRRKHYLIRIRNAAAIFILGLLLPIIYYFANTPKETKQLVYLKESISNEKVKKLILPDSTAVWLMSGSTISYPSDFTGNKTRNVKISGEAFFDVTKDPSHPFIVNLGEIGVKVVGTSFNVMNFGDEEQIQVVLESGKVDLFKGKYKPDNQFVHLIPGQLVAYKKDNPEFLISNVDVTKYTSWTEGILLFHDDPLVDVLKKIGRWYNIDVEINDPAVSNFPFTATIKNENLDQIIDLLQYSTPFKYSVSRSNGAIKKLVIEKNNISKPN</sequence>
<dbReference type="RefSeq" id="WP_119348124.1">
    <property type="nucleotide sequence ID" value="NZ_QWET01000001.1"/>
</dbReference>
<keyword evidence="1" id="KW-0472">Membrane</keyword>
<dbReference type="Gene3D" id="2.60.120.1440">
    <property type="match status" value="1"/>
</dbReference>
<dbReference type="PANTHER" id="PTHR30273">
    <property type="entry name" value="PERIPLASMIC SIGNAL SENSOR AND SIGMA FACTOR ACTIVATOR FECR-RELATED"/>
    <property type="match status" value="1"/>
</dbReference>
<dbReference type="Pfam" id="PF04773">
    <property type="entry name" value="FecR"/>
    <property type="match status" value="1"/>
</dbReference>
<keyword evidence="5" id="KW-1185">Reference proteome</keyword>
<feature type="transmembrane region" description="Helical" evidence="1">
    <location>
        <begin position="88"/>
        <end position="106"/>
    </location>
</feature>
<proteinExistence type="predicted"/>
<feature type="domain" description="FecR protein" evidence="2">
    <location>
        <begin position="127"/>
        <end position="214"/>
    </location>
</feature>
<evidence type="ECO:0000259" key="2">
    <source>
        <dbReference type="Pfam" id="PF04773"/>
    </source>
</evidence>
<dbReference type="InterPro" id="IPR012373">
    <property type="entry name" value="Ferrdict_sens_TM"/>
</dbReference>
<dbReference type="Pfam" id="PF16344">
    <property type="entry name" value="FecR_C"/>
    <property type="match status" value="1"/>
</dbReference>
<evidence type="ECO:0000313" key="4">
    <source>
        <dbReference type="EMBL" id="RIH67100.1"/>
    </source>
</evidence>
<comment type="caution">
    <text evidence="4">The sequence shown here is derived from an EMBL/GenBank/DDBJ whole genome shotgun (WGS) entry which is preliminary data.</text>
</comment>
<reference evidence="4 5" key="1">
    <citation type="journal article" date="2015" name="Int. J. Syst. Evol. Microbiol.">
        <title>Mariniphaga sediminis sp. nov., isolated from coastal sediment.</title>
        <authorList>
            <person name="Wang F.Q."/>
            <person name="Shen Q.Y."/>
            <person name="Chen G.J."/>
            <person name="Du Z.J."/>
        </authorList>
    </citation>
    <scope>NUCLEOTIDE SEQUENCE [LARGE SCALE GENOMIC DNA]</scope>
    <source>
        <strain evidence="4 5">SY21</strain>
    </source>
</reference>
<dbReference type="InterPro" id="IPR032508">
    <property type="entry name" value="FecR_C"/>
</dbReference>
<protein>
    <submittedName>
        <fullName evidence="4">FecR family protein</fullName>
    </submittedName>
</protein>
<organism evidence="4 5">
    <name type="scientific">Mariniphaga sediminis</name>
    <dbReference type="NCBI Taxonomy" id="1628158"/>
    <lineage>
        <taxon>Bacteria</taxon>
        <taxon>Pseudomonadati</taxon>
        <taxon>Bacteroidota</taxon>
        <taxon>Bacteroidia</taxon>
        <taxon>Marinilabiliales</taxon>
        <taxon>Prolixibacteraceae</taxon>
        <taxon>Mariniphaga</taxon>
    </lineage>
</organism>
<dbReference type="Proteomes" id="UP000266441">
    <property type="component" value="Unassembled WGS sequence"/>
</dbReference>
<dbReference type="InterPro" id="IPR006860">
    <property type="entry name" value="FecR"/>
</dbReference>
<keyword evidence="1" id="KW-0812">Transmembrane</keyword>
<gene>
    <name evidence="4" type="ORF">D1164_01325</name>
</gene>
<name>A0A399DB06_9BACT</name>
<accession>A0A399DB06</accession>
<evidence type="ECO:0000256" key="1">
    <source>
        <dbReference type="SAM" id="Phobius"/>
    </source>
</evidence>
<dbReference type="AlphaFoldDB" id="A0A399DB06"/>
<evidence type="ECO:0000313" key="5">
    <source>
        <dbReference type="Proteomes" id="UP000266441"/>
    </source>
</evidence>
<feature type="domain" description="Protein FecR C-terminal" evidence="3">
    <location>
        <begin position="263"/>
        <end position="324"/>
    </location>
</feature>
<evidence type="ECO:0000259" key="3">
    <source>
        <dbReference type="Pfam" id="PF16344"/>
    </source>
</evidence>